<organism evidence="2 3">
    <name type="scientific">Lentzea flava</name>
    <dbReference type="NCBI Taxonomy" id="103732"/>
    <lineage>
        <taxon>Bacteria</taxon>
        <taxon>Bacillati</taxon>
        <taxon>Actinomycetota</taxon>
        <taxon>Actinomycetes</taxon>
        <taxon>Pseudonocardiales</taxon>
        <taxon>Pseudonocardiaceae</taxon>
        <taxon>Lentzea</taxon>
    </lineage>
</organism>
<evidence type="ECO:0000256" key="1">
    <source>
        <dbReference type="SAM" id="Phobius"/>
    </source>
</evidence>
<comment type="caution">
    <text evidence="2">The sequence shown here is derived from an EMBL/GenBank/DDBJ whole genome shotgun (WGS) entry which is preliminary data.</text>
</comment>
<sequence length="197" mass="21167">MTAKPMTRLVHQAFPYRNKLATTGDRIEGAVLAAGVAVALLAVPVVAATGSEVYATHRAQVAVEQASRHHVDAVLIEDAPPTIGSTERGGVVESTPVLARWRLPDGSAREGVVQAHYDAKAGAKVPVWIDRNGAVTVPPMTNEGAAINAILLALLLWGGTAGSMTLLYLAVRFAHQRIRERRWGTEWLRIAPEWTGR</sequence>
<proteinExistence type="predicted"/>
<feature type="transmembrane region" description="Helical" evidence="1">
    <location>
        <begin position="27"/>
        <end position="47"/>
    </location>
</feature>
<dbReference type="PANTHER" id="PTHR42305:SF1">
    <property type="entry name" value="MEMBRANE PROTEIN RV1733C-RELATED"/>
    <property type="match status" value="1"/>
</dbReference>
<keyword evidence="1" id="KW-0812">Transmembrane</keyword>
<dbReference type="PANTHER" id="PTHR42305">
    <property type="entry name" value="MEMBRANE PROTEIN RV1733C-RELATED"/>
    <property type="match status" value="1"/>
</dbReference>
<dbReference type="Proteomes" id="UP000649573">
    <property type="component" value="Unassembled WGS sequence"/>
</dbReference>
<dbReference type="RefSeq" id="WP_189256062.1">
    <property type="nucleotide sequence ID" value="NZ_BMRE01000022.1"/>
</dbReference>
<evidence type="ECO:0000313" key="2">
    <source>
        <dbReference type="EMBL" id="GGU50513.1"/>
    </source>
</evidence>
<evidence type="ECO:0000313" key="3">
    <source>
        <dbReference type="Proteomes" id="UP000649573"/>
    </source>
</evidence>
<name>A0ABQ2URR7_9PSEU</name>
<evidence type="ECO:0008006" key="4">
    <source>
        <dbReference type="Google" id="ProtNLM"/>
    </source>
</evidence>
<dbReference type="EMBL" id="BMRE01000022">
    <property type="protein sequence ID" value="GGU50513.1"/>
    <property type="molecule type" value="Genomic_DNA"/>
</dbReference>
<keyword evidence="3" id="KW-1185">Reference proteome</keyword>
<keyword evidence="1" id="KW-1133">Transmembrane helix</keyword>
<accession>A0ABQ2URR7</accession>
<reference evidence="3" key="1">
    <citation type="journal article" date="2019" name="Int. J. Syst. Evol. Microbiol.">
        <title>The Global Catalogue of Microorganisms (GCM) 10K type strain sequencing project: providing services to taxonomists for standard genome sequencing and annotation.</title>
        <authorList>
            <consortium name="The Broad Institute Genomics Platform"/>
            <consortium name="The Broad Institute Genome Sequencing Center for Infectious Disease"/>
            <person name="Wu L."/>
            <person name="Ma J."/>
        </authorList>
    </citation>
    <scope>NUCLEOTIDE SEQUENCE [LARGE SCALE GENOMIC DNA]</scope>
    <source>
        <strain evidence="3">JCM 3296</strain>
    </source>
</reference>
<feature type="transmembrane region" description="Helical" evidence="1">
    <location>
        <begin position="145"/>
        <end position="171"/>
    </location>
</feature>
<protein>
    <recommendedName>
        <fullName evidence="4">Transmembrane protein</fullName>
    </recommendedName>
</protein>
<keyword evidence="1" id="KW-0472">Membrane</keyword>
<gene>
    <name evidence="2" type="ORF">GCM10010178_49120</name>
</gene>
<dbReference type="InterPro" id="IPR039708">
    <property type="entry name" value="MT1774/Rv1733c-like"/>
</dbReference>